<dbReference type="InterPro" id="IPR012340">
    <property type="entry name" value="NA-bd_OB-fold"/>
</dbReference>
<gene>
    <name evidence="8" type="ORF">ACJMK2_037962</name>
</gene>
<evidence type="ECO:0000313" key="9">
    <source>
        <dbReference type="Proteomes" id="UP001634394"/>
    </source>
</evidence>
<organism evidence="8 9">
    <name type="scientific">Sinanodonta woodiana</name>
    <name type="common">Chinese pond mussel</name>
    <name type="synonym">Anodonta woodiana</name>
    <dbReference type="NCBI Taxonomy" id="1069815"/>
    <lineage>
        <taxon>Eukaryota</taxon>
        <taxon>Metazoa</taxon>
        <taxon>Spiralia</taxon>
        <taxon>Lophotrochozoa</taxon>
        <taxon>Mollusca</taxon>
        <taxon>Bivalvia</taxon>
        <taxon>Autobranchia</taxon>
        <taxon>Heteroconchia</taxon>
        <taxon>Palaeoheterodonta</taxon>
        <taxon>Unionida</taxon>
        <taxon>Unionoidea</taxon>
        <taxon>Unionidae</taxon>
        <taxon>Unioninae</taxon>
        <taxon>Sinanodonta</taxon>
    </lineage>
</organism>
<dbReference type="EMBL" id="JBJQND010000006">
    <property type="protein sequence ID" value="KAL3875021.1"/>
    <property type="molecule type" value="Genomic_DNA"/>
</dbReference>
<reference evidence="8 9" key="1">
    <citation type="submission" date="2024-11" db="EMBL/GenBank/DDBJ databases">
        <title>Chromosome-level genome assembly of the freshwater bivalve Anodonta woodiana.</title>
        <authorList>
            <person name="Chen X."/>
        </authorList>
    </citation>
    <scope>NUCLEOTIDE SEQUENCE [LARGE SCALE GENOMIC DNA]</scope>
    <source>
        <strain evidence="8">MN2024</strain>
        <tissue evidence="8">Gills</tissue>
    </source>
</reference>
<dbReference type="SUPFAM" id="SSF50249">
    <property type="entry name" value="Nucleic acid-binding proteins"/>
    <property type="match status" value="1"/>
</dbReference>
<name>A0ABD3WNX1_SINWO</name>
<comment type="similarity">
    <text evidence="1">Belongs to the EIF1AD family.</text>
</comment>
<dbReference type="GO" id="GO:0003743">
    <property type="term" value="F:translation initiation factor activity"/>
    <property type="evidence" value="ECO:0007669"/>
    <property type="project" value="UniProtKB-UniRule"/>
</dbReference>
<feature type="region of interest" description="Disordered" evidence="6">
    <location>
        <begin position="121"/>
        <end position="161"/>
    </location>
</feature>
<dbReference type="SMART" id="SM00652">
    <property type="entry name" value="eIF1a"/>
    <property type="match status" value="1"/>
</dbReference>
<keyword evidence="3" id="KW-0694">RNA-binding</keyword>
<keyword evidence="5" id="KW-0648">Protein biosynthesis</keyword>
<comment type="caution">
    <text evidence="8">The sequence shown here is derived from an EMBL/GenBank/DDBJ whole genome shotgun (WGS) entry which is preliminary data.</text>
</comment>
<evidence type="ECO:0000259" key="7">
    <source>
        <dbReference type="PROSITE" id="PS50832"/>
    </source>
</evidence>
<dbReference type="PROSITE" id="PS50832">
    <property type="entry name" value="S1_IF1_TYPE"/>
    <property type="match status" value="1"/>
</dbReference>
<feature type="domain" description="S1-like" evidence="7">
    <location>
        <begin position="5"/>
        <end position="85"/>
    </location>
</feature>
<evidence type="ECO:0000256" key="3">
    <source>
        <dbReference type="ARBA" id="ARBA00022884"/>
    </source>
</evidence>
<dbReference type="InterPro" id="IPR039294">
    <property type="entry name" value="EIF1AD"/>
</dbReference>
<accession>A0ABD3WNX1</accession>
<keyword evidence="9" id="KW-1185">Reference proteome</keyword>
<feature type="compositionally biased region" description="Acidic residues" evidence="6">
    <location>
        <begin position="147"/>
        <end position="161"/>
    </location>
</feature>
<dbReference type="AlphaFoldDB" id="A0ABD3WNX1"/>
<proteinExistence type="inferred from homology"/>
<dbReference type="InterPro" id="IPR006196">
    <property type="entry name" value="RNA-binding_domain_S1_IF1"/>
</dbReference>
<dbReference type="InterPro" id="IPR001253">
    <property type="entry name" value="TIF_eIF-1A"/>
</dbReference>
<dbReference type="Gene3D" id="2.40.50.140">
    <property type="entry name" value="Nucleic acid-binding proteins"/>
    <property type="match status" value="1"/>
</dbReference>
<dbReference type="PANTHER" id="PTHR21641:SF0">
    <property type="entry name" value="RNA-BINDING PROTEIN EIF1AD-RELATED"/>
    <property type="match status" value="1"/>
</dbReference>
<dbReference type="GO" id="GO:0003723">
    <property type="term" value="F:RNA binding"/>
    <property type="evidence" value="ECO:0007669"/>
    <property type="project" value="UniProtKB-KW"/>
</dbReference>
<dbReference type="Proteomes" id="UP001634394">
    <property type="component" value="Unassembled WGS sequence"/>
</dbReference>
<evidence type="ECO:0000256" key="1">
    <source>
        <dbReference type="ARBA" id="ARBA00007340"/>
    </source>
</evidence>
<sequence length="161" mass="18446">MSKATKRKHVVKEILDDFSLPKEGEQIVKVVCSKGNNLHEVMTAEGDLFLASMPTKFRKIFWIKRGDYVVVEPIDEGYKVKAEIVSVLYKDRIKYIKEEGQWPQAFDKKTAISVAYIPEDLLPPSDDSGDEDTAPMVVNSNRVQLEYQEESEEETDKEEES</sequence>
<dbReference type="PANTHER" id="PTHR21641">
    <property type="entry name" value="TRANSLATION INITIATION FACTOR-RELATED"/>
    <property type="match status" value="1"/>
</dbReference>
<dbReference type="EMBL" id="JBJQND010000006">
    <property type="protein sequence ID" value="KAL3875020.1"/>
    <property type="molecule type" value="Genomic_DNA"/>
</dbReference>
<protein>
    <recommendedName>
        <fullName evidence="2">Probable RNA-binding protein EIF1AD</fullName>
    </recommendedName>
    <alternativeName>
        <fullName evidence="4">Eukaryotic translation initiation factor 1A domain-containing protein</fullName>
    </alternativeName>
</protein>
<evidence type="ECO:0000256" key="5">
    <source>
        <dbReference type="PROSITE-ProRule" id="PRU00181"/>
    </source>
</evidence>
<keyword evidence="5" id="KW-0396">Initiation factor</keyword>
<evidence type="ECO:0000313" key="8">
    <source>
        <dbReference type="EMBL" id="KAL3875021.1"/>
    </source>
</evidence>
<evidence type="ECO:0000256" key="4">
    <source>
        <dbReference type="ARBA" id="ARBA00031998"/>
    </source>
</evidence>
<evidence type="ECO:0000256" key="6">
    <source>
        <dbReference type="SAM" id="MobiDB-lite"/>
    </source>
</evidence>
<dbReference type="Pfam" id="PF01176">
    <property type="entry name" value="eIF-1a"/>
    <property type="match status" value="1"/>
</dbReference>
<evidence type="ECO:0000256" key="2">
    <source>
        <dbReference type="ARBA" id="ARBA00020989"/>
    </source>
</evidence>